<evidence type="ECO:0000256" key="4">
    <source>
        <dbReference type="ARBA" id="ARBA00022737"/>
    </source>
</evidence>
<dbReference type="Gene3D" id="2.60.120.200">
    <property type="match status" value="2"/>
</dbReference>
<comment type="similarity">
    <text evidence="1">Belongs to the thrombospondin family.</text>
</comment>
<evidence type="ECO:0000313" key="14">
    <source>
        <dbReference type="EMBL" id="CAH3109608.1"/>
    </source>
</evidence>
<dbReference type="InterPro" id="IPR017897">
    <property type="entry name" value="Thrombospondin_3_rpt"/>
</dbReference>
<dbReference type="SUPFAM" id="SSF49899">
    <property type="entry name" value="Concanavalin A-like lectins/glucanases"/>
    <property type="match status" value="2"/>
</dbReference>
<dbReference type="InterPro" id="IPR000742">
    <property type="entry name" value="EGF"/>
</dbReference>
<dbReference type="InterPro" id="IPR049883">
    <property type="entry name" value="NOTCH1_EGF-like"/>
</dbReference>
<evidence type="ECO:0000256" key="7">
    <source>
        <dbReference type="ARBA" id="ARBA00023157"/>
    </source>
</evidence>
<feature type="region of interest" description="Disordered" evidence="11">
    <location>
        <begin position="696"/>
        <end position="716"/>
    </location>
</feature>
<dbReference type="PROSITE" id="PS51234">
    <property type="entry name" value="TSP3"/>
    <property type="match status" value="4"/>
</dbReference>
<dbReference type="PROSITE" id="PS51236">
    <property type="entry name" value="TSP_CTER"/>
    <property type="match status" value="1"/>
</dbReference>
<feature type="domain" description="EGF-like" evidence="12">
    <location>
        <begin position="433"/>
        <end position="476"/>
    </location>
</feature>
<evidence type="ECO:0000256" key="3">
    <source>
        <dbReference type="ARBA" id="ARBA00022729"/>
    </source>
</evidence>
<dbReference type="InterPro" id="IPR013320">
    <property type="entry name" value="ConA-like_dom_sf"/>
</dbReference>
<dbReference type="PANTHER" id="PTHR10199">
    <property type="entry name" value="THROMBOSPONDIN"/>
    <property type="match status" value="1"/>
</dbReference>
<keyword evidence="6" id="KW-0130">Cell adhesion</keyword>
<dbReference type="SMART" id="SM00181">
    <property type="entry name" value="EGF"/>
    <property type="match status" value="4"/>
</dbReference>
<evidence type="ECO:0000256" key="6">
    <source>
        <dbReference type="ARBA" id="ARBA00022889"/>
    </source>
</evidence>
<dbReference type="InterPro" id="IPR018097">
    <property type="entry name" value="EGF_Ca-bd_CS"/>
</dbReference>
<proteinExistence type="inferred from homology"/>
<evidence type="ECO:0000256" key="8">
    <source>
        <dbReference type="ARBA" id="ARBA00023180"/>
    </source>
</evidence>
<feature type="repeat" description="TSP type-3" evidence="10">
    <location>
        <begin position="614"/>
        <end position="649"/>
    </location>
</feature>
<name>A0ABN8NHG7_9CNID</name>
<dbReference type="Proteomes" id="UP001159405">
    <property type="component" value="Unassembled WGS sequence"/>
</dbReference>
<feature type="domain" description="TSP C-terminal" evidence="13">
    <location>
        <begin position="786"/>
        <end position="1001"/>
    </location>
</feature>
<keyword evidence="5 10" id="KW-0106">Calcium</keyword>
<evidence type="ECO:0000256" key="5">
    <source>
        <dbReference type="ARBA" id="ARBA00022837"/>
    </source>
</evidence>
<dbReference type="Pfam" id="PF07645">
    <property type="entry name" value="EGF_CA"/>
    <property type="match status" value="2"/>
</dbReference>
<dbReference type="Pfam" id="PF02412">
    <property type="entry name" value="TSP_3"/>
    <property type="match status" value="5"/>
</dbReference>
<dbReference type="InterPro" id="IPR008859">
    <property type="entry name" value="Thrombospondin_C"/>
</dbReference>
<dbReference type="SUPFAM" id="SSF57196">
    <property type="entry name" value="EGF/Laminin"/>
    <property type="match status" value="1"/>
</dbReference>
<comment type="caution">
    <text evidence="9">Lacks conserved residue(s) required for the propagation of feature annotation.</text>
</comment>
<accession>A0ABN8NHG7</accession>
<dbReference type="Pfam" id="PF05735">
    <property type="entry name" value="TSP_C"/>
    <property type="match status" value="1"/>
</dbReference>
<organism evidence="14 15">
    <name type="scientific">Porites lobata</name>
    <dbReference type="NCBI Taxonomy" id="104759"/>
    <lineage>
        <taxon>Eukaryota</taxon>
        <taxon>Metazoa</taxon>
        <taxon>Cnidaria</taxon>
        <taxon>Anthozoa</taxon>
        <taxon>Hexacorallia</taxon>
        <taxon>Scleractinia</taxon>
        <taxon>Fungiina</taxon>
        <taxon>Poritidae</taxon>
        <taxon>Porites</taxon>
    </lineage>
</organism>
<evidence type="ECO:0000256" key="9">
    <source>
        <dbReference type="PROSITE-ProRule" id="PRU00076"/>
    </source>
</evidence>
<comment type="caution">
    <text evidence="14">The sequence shown here is derived from an EMBL/GenBank/DDBJ whole genome shotgun (WGS) entry which is preliminary data.</text>
</comment>
<keyword evidence="3" id="KW-0732">Signal</keyword>
<evidence type="ECO:0000256" key="1">
    <source>
        <dbReference type="ARBA" id="ARBA00009456"/>
    </source>
</evidence>
<dbReference type="SMART" id="SM00179">
    <property type="entry name" value="EGF_CA"/>
    <property type="match status" value="4"/>
</dbReference>
<feature type="repeat" description="TSP type-3" evidence="10">
    <location>
        <begin position="555"/>
        <end position="590"/>
    </location>
</feature>
<evidence type="ECO:0000259" key="12">
    <source>
        <dbReference type="PROSITE" id="PS50026"/>
    </source>
</evidence>
<dbReference type="Gene3D" id="4.10.1080.10">
    <property type="entry name" value="TSP type-3 repeat"/>
    <property type="match status" value="2"/>
</dbReference>
<evidence type="ECO:0008006" key="16">
    <source>
        <dbReference type="Google" id="ProtNLM"/>
    </source>
</evidence>
<dbReference type="CDD" id="cd00054">
    <property type="entry name" value="EGF_CA"/>
    <property type="match status" value="2"/>
</dbReference>
<feature type="repeat" description="TSP type-3" evidence="10">
    <location>
        <begin position="673"/>
        <end position="710"/>
    </location>
</feature>
<keyword evidence="15" id="KW-1185">Reference proteome</keyword>
<gene>
    <name evidence="14" type="ORF">PLOB_00018742</name>
</gene>
<feature type="disulfide bond" evidence="9">
    <location>
        <begin position="490"/>
        <end position="507"/>
    </location>
</feature>
<dbReference type="SMART" id="SM00210">
    <property type="entry name" value="TSPN"/>
    <property type="match status" value="1"/>
</dbReference>
<feature type="domain" description="EGF-like" evidence="12">
    <location>
        <begin position="337"/>
        <end position="379"/>
    </location>
</feature>
<dbReference type="PANTHER" id="PTHR10199:SF100">
    <property type="entry name" value="THROMBOSPONDIN, ISOFORM A"/>
    <property type="match status" value="1"/>
</dbReference>
<reference evidence="14 15" key="1">
    <citation type="submission" date="2022-05" db="EMBL/GenBank/DDBJ databases">
        <authorList>
            <consortium name="Genoscope - CEA"/>
            <person name="William W."/>
        </authorList>
    </citation>
    <scope>NUCLEOTIDE SEQUENCE [LARGE SCALE GENOMIC DNA]</scope>
</reference>
<dbReference type="Gene3D" id="2.10.25.10">
    <property type="entry name" value="Laminin"/>
    <property type="match status" value="4"/>
</dbReference>
<dbReference type="InterPro" id="IPR028974">
    <property type="entry name" value="TSP_type-3_rpt"/>
</dbReference>
<keyword evidence="4" id="KW-0677">Repeat</keyword>
<feature type="region of interest" description="Disordered" evidence="11">
    <location>
        <begin position="577"/>
        <end position="599"/>
    </location>
</feature>
<keyword evidence="7 9" id="KW-1015">Disulfide bond</keyword>
<evidence type="ECO:0000313" key="15">
    <source>
        <dbReference type="Proteomes" id="UP001159405"/>
    </source>
</evidence>
<keyword evidence="2 9" id="KW-0245">EGF-like domain</keyword>
<dbReference type="InterPro" id="IPR003367">
    <property type="entry name" value="Thrombospondin_3-like_rpt"/>
</dbReference>
<evidence type="ECO:0000256" key="11">
    <source>
        <dbReference type="SAM" id="MobiDB-lite"/>
    </source>
</evidence>
<dbReference type="InterPro" id="IPR001881">
    <property type="entry name" value="EGF-like_Ca-bd_dom"/>
</dbReference>
<dbReference type="PROSITE" id="PS01187">
    <property type="entry name" value="EGF_CA"/>
    <property type="match status" value="1"/>
</dbReference>
<feature type="domain" description="EGF-like" evidence="12">
    <location>
        <begin position="477"/>
        <end position="521"/>
    </location>
</feature>
<evidence type="ECO:0000259" key="13">
    <source>
        <dbReference type="PROSITE" id="PS51236"/>
    </source>
</evidence>
<feature type="repeat" description="TSP type-3" evidence="10">
    <location>
        <begin position="711"/>
        <end position="746"/>
    </location>
</feature>
<keyword evidence="8" id="KW-0325">Glycoprotein</keyword>
<sequence>MKFVSPQAEIDIFEAMDVNPHTVGLQKVQGLEGEFGDAYKIEKNISRMELPSSYLEQMRFLLNNKRRMVIMANVKVMHNSRGTLFSLERRRKGQVFLSVWVACYRTCRLGITYQTSQLQPQDVSFHRVGKLSDGRWHKIALYLFPHSHLGKTAVELSVDCKMLGRKKIMSRIENLVLSSRDVVFLFAQRGVGKESAMLTWKGSLQNFKLLFHEAIEELMNSTNCSWPSSNVFMDDGDQQQFEAANLLTSRSQISRGEFIGSPAGHAELPSLRYSIQDVMMVLVSMQKEAQRREESFQRSLMKVKEKLQSQSLDVDSIKETLENGVCSNRAYSPGTANENKCSLKPCFPFVDCEETPGVGLGFKCGECPPGYSGDGIRCNDVNECLYDPCSPYTTCTNLQPGYECATCPKGFVGNSTIGIGRMFAENIKQICNDIDECNDGKNGGCSVHSTCVNTPGSYSCDSCHKGYVGDPYNECVRIRYCSGDPNTNPCGKGAECIPIKEGAYYKCRCKPGLGGNGFLCEIDSDMDGLPDKALNCSDPRCFKDNCKNVPNTDQKDKDDNGVGDACDYDSDGDRYPDHWDNCPDVSNRRQTDKDRDRVGDACDNCAKTSNRDQKDVDGDGVGDACDDDADGDGLRNIFDNCPLVPNRKQRNSDGDNVGDACDNCPTTDNPDQNDKDKDGWGDACDRDRDFDNDGIEDKFDNCLSQPNPDQMDTDLDGRGDVCDSDDDEDGVVDFRDNCRLVFNVDQKQTKSDLHGDACVDDYDGDGISDQEDMCPTDPKISRFDFTGYTTLILDAEGSEQDKPFWKVNKKGDEIQQVVNSVATIFTGNQVFRDVEYSGTFFVNTRSDDDIIGIVFGYQSPRKFFVASWKQSKQVYWDSRPFRAKAEAALNLKKIHSVSGPSRTLRNVLWHTGNTTNEATLLWIDPKKRGWQDLTAYRWQLIYLPSKNSMRLKIWLKYNKLMMDTGEIKDPDVGAGKLGLMSFSQERVIWSAVSAQCLSKHILSRPRTITVKIFI</sequence>
<evidence type="ECO:0000256" key="10">
    <source>
        <dbReference type="PROSITE-ProRule" id="PRU00634"/>
    </source>
</evidence>
<dbReference type="EMBL" id="CALNXK010000022">
    <property type="protein sequence ID" value="CAH3109608.1"/>
    <property type="molecule type" value="Genomic_DNA"/>
</dbReference>
<dbReference type="PROSITE" id="PS50026">
    <property type="entry name" value="EGF_3"/>
    <property type="match status" value="3"/>
</dbReference>
<protein>
    <recommendedName>
        <fullName evidence="16">Cartilage oligomeric matrix protein</fullName>
    </recommendedName>
</protein>
<dbReference type="SUPFAM" id="SSF103647">
    <property type="entry name" value="TSP type-3 repeat"/>
    <property type="match status" value="3"/>
</dbReference>
<evidence type="ECO:0000256" key="2">
    <source>
        <dbReference type="ARBA" id="ARBA00022536"/>
    </source>
</evidence>
<dbReference type="InterPro" id="IPR048287">
    <property type="entry name" value="TSPN-like_N"/>
</dbReference>